<dbReference type="EMBL" id="GBXM01002474">
    <property type="protein sequence ID" value="JAI06104.1"/>
    <property type="molecule type" value="Transcribed_RNA"/>
</dbReference>
<accession>A0A0E9XWM0</accession>
<protein>
    <submittedName>
        <fullName evidence="1">Uncharacterized protein</fullName>
    </submittedName>
</protein>
<evidence type="ECO:0000313" key="1">
    <source>
        <dbReference type="EMBL" id="JAI06104.1"/>
    </source>
</evidence>
<dbReference type="AlphaFoldDB" id="A0A0E9XWM0"/>
<reference evidence="1" key="2">
    <citation type="journal article" date="2015" name="Fish Shellfish Immunol.">
        <title>Early steps in the European eel (Anguilla anguilla)-Vibrio vulnificus interaction in the gills: Role of the RtxA13 toxin.</title>
        <authorList>
            <person name="Callol A."/>
            <person name="Pajuelo D."/>
            <person name="Ebbesson L."/>
            <person name="Teles M."/>
            <person name="MacKenzie S."/>
            <person name="Amaro C."/>
        </authorList>
    </citation>
    <scope>NUCLEOTIDE SEQUENCE</scope>
</reference>
<reference evidence="1" key="1">
    <citation type="submission" date="2014-11" db="EMBL/GenBank/DDBJ databases">
        <authorList>
            <person name="Amaro Gonzalez C."/>
        </authorList>
    </citation>
    <scope>NUCLEOTIDE SEQUENCE</scope>
</reference>
<name>A0A0E9XWM0_ANGAN</name>
<organism evidence="1">
    <name type="scientific">Anguilla anguilla</name>
    <name type="common">European freshwater eel</name>
    <name type="synonym">Muraena anguilla</name>
    <dbReference type="NCBI Taxonomy" id="7936"/>
    <lineage>
        <taxon>Eukaryota</taxon>
        <taxon>Metazoa</taxon>
        <taxon>Chordata</taxon>
        <taxon>Craniata</taxon>
        <taxon>Vertebrata</taxon>
        <taxon>Euteleostomi</taxon>
        <taxon>Actinopterygii</taxon>
        <taxon>Neopterygii</taxon>
        <taxon>Teleostei</taxon>
        <taxon>Anguilliformes</taxon>
        <taxon>Anguillidae</taxon>
        <taxon>Anguilla</taxon>
    </lineage>
</organism>
<proteinExistence type="predicted"/>
<sequence>MNSQVAIETRFIIKALPTLRTFVTLFICMNSLVGI</sequence>